<evidence type="ECO:0000313" key="2">
    <source>
        <dbReference type="EMBL" id="WMV38262.1"/>
    </source>
</evidence>
<accession>A0AAF0U2Y0</accession>
<dbReference type="Proteomes" id="UP001234989">
    <property type="component" value="Chromosome 7"/>
</dbReference>
<feature type="compositionally biased region" description="Low complexity" evidence="1">
    <location>
        <begin position="74"/>
        <end position="90"/>
    </location>
</feature>
<organism evidence="2 3">
    <name type="scientific">Solanum verrucosum</name>
    <dbReference type="NCBI Taxonomy" id="315347"/>
    <lineage>
        <taxon>Eukaryota</taxon>
        <taxon>Viridiplantae</taxon>
        <taxon>Streptophyta</taxon>
        <taxon>Embryophyta</taxon>
        <taxon>Tracheophyta</taxon>
        <taxon>Spermatophyta</taxon>
        <taxon>Magnoliopsida</taxon>
        <taxon>eudicotyledons</taxon>
        <taxon>Gunneridae</taxon>
        <taxon>Pentapetalae</taxon>
        <taxon>asterids</taxon>
        <taxon>lamiids</taxon>
        <taxon>Solanales</taxon>
        <taxon>Solanaceae</taxon>
        <taxon>Solanoideae</taxon>
        <taxon>Solaneae</taxon>
        <taxon>Solanum</taxon>
    </lineage>
</organism>
<dbReference type="AlphaFoldDB" id="A0AAF0U2Y0"/>
<evidence type="ECO:0000313" key="3">
    <source>
        <dbReference type="Proteomes" id="UP001234989"/>
    </source>
</evidence>
<protein>
    <recommendedName>
        <fullName evidence="4">Integrase core domain containing protein</fullName>
    </recommendedName>
</protein>
<feature type="region of interest" description="Disordered" evidence="1">
    <location>
        <begin position="65"/>
        <end position="90"/>
    </location>
</feature>
<proteinExistence type="predicted"/>
<name>A0AAF0U2Y0_SOLVR</name>
<gene>
    <name evidence="2" type="ORF">MTR67_031647</name>
</gene>
<evidence type="ECO:0008006" key="4">
    <source>
        <dbReference type="Google" id="ProtNLM"/>
    </source>
</evidence>
<dbReference type="EMBL" id="CP133618">
    <property type="protein sequence ID" value="WMV38262.1"/>
    <property type="molecule type" value="Genomic_DNA"/>
</dbReference>
<dbReference type="PANTHER" id="PTHR33180">
    <property type="entry name" value="PHOTOSYSTEM II CP43 REACTION CENTER PROTEIN"/>
    <property type="match status" value="1"/>
</dbReference>
<keyword evidence="3" id="KW-1185">Reference proteome</keyword>
<sequence length="188" mass="20337">MVSKGKKKANSFTPVDHVVVQGKRVKCISSDINERIEAEYTRDAVERRIAALVDTSSAVAVDMSEANTTPSTQVGEPSGTSSSSSPSTSDPISVVIVVATSRPPLTQVMLYKMGYLAQSVDVCASRVEVTVPGLIKWAIATSLAYIRAKLCDYRELMLLVLRCDVDDLKSTDLSMLFGTVDFLKVLIT</sequence>
<reference evidence="2" key="1">
    <citation type="submission" date="2023-08" db="EMBL/GenBank/DDBJ databases">
        <title>A de novo genome assembly of Solanum verrucosum Schlechtendal, a Mexican diploid species geographically isolated from the other diploid A-genome species in potato relatives.</title>
        <authorList>
            <person name="Hosaka K."/>
        </authorList>
    </citation>
    <scope>NUCLEOTIDE SEQUENCE</scope>
    <source>
        <tissue evidence="2">Young leaves</tissue>
    </source>
</reference>
<evidence type="ECO:0000256" key="1">
    <source>
        <dbReference type="SAM" id="MobiDB-lite"/>
    </source>
</evidence>
<dbReference type="PANTHER" id="PTHR33180:SF31">
    <property type="entry name" value="POLYPROTEIN PROTEIN"/>
    <property type="match status" value="1"/>
</dbReference>